<accession>A0A378C4X7</accession>
<keyword evidence="1" id="KW-1133">Transmembrane helix</keyword>
<evidence type="ECO:0000313" key="3">
    <source>
        <dbReference type="Proteomes" id="UP000255239"/>
    </source>
</evidence>
<reference evidence="2 3" key="1">
    <citation type="submission" date="2018-06" db="EMBL/GenBank/DDBJ databases">
        <authorList>
            <consortium name="Pathogen Informatics"/>
            <person name="Doyle S."/>
        </authorList>
    </citation>
    <scope>NUCLEOTIDE SEQUENCE [LARGE SCALE GENOMIC DNA]</scope>
    <source>
        <strain evidence="2 3">NCTC11679</strain>
    </source>
</reference>
<dbReference type="Proteomes" id="UP000255239">
    <property type="component" value="Unassembled WGS sequence"/>
</dbReference>
<keyword evidence="1" id="KW-0812">Transmembrane</keyword>
<name>A0A378C4X7_KLEPN</name>
<evidence type="ECO:0000256" key="1">
    <source>
        <dbReference type="SAM" id="Phobius"/>
    </source>
</evidence>
<proteinExistence type="predicted"/>
<keyword evidence="1" id="KW-0472">Membrane</keyword>
<protein>
    <submittedName>
        <fullName evidence="2">PTS system glucose-like IIBC component</fullName>
    </submittedName>
</protein>
<evidence type="ECO:0000313" key="2">
    <source>
        <dbReference type="EMBL" id="STV61826.1"/>
    </source>
</evidence>
<feature type="transmembrane region" description="Helical" evidence="1">
    <location>
        <begin position="12"/>
        <end position="33"/>
    </location>
</feature>
<dbReference type="EMBL" id="UGMG01000001">
    <property type="protein sequence ID" value="STV61826.1"/>
    <property type="molecule type" value="Genomic_DNA"/>
</dbReference>
<sequence length="41" mass="4291">MIGVKKLQDFSKAMIGPVLYLPAIGLLIALFSMTTKPAVGG</sequence>
<organism evidence="2 3">
    <name type="scientific">Klebsiella pneumoniae</name>
    <dbReference type="NCBI Taxonomy" id="573"/>
    <lineage>
        <taxon>Bacteria</taxon>
        <taxon>Pseudomonadati</taxon>
        <taxon>Pseudomonadota</taxon>
        <taxon>Gammaproteobacteria</taxon>
        <taxon>Enterobacterales</taxon>
        <taxon>Enterobacteriaceae</taxon>
        <taxon>Klebsiella/Raoultella group</taxon>
        <taxon>Klebsiella</taxon>
        <taxon>Klebsiella pneumoniae complex</taxon>
    </lineage>
</organism>
<gene>
    <name evidence="2" type="ORF">NCTC11679_02752</name>
</gene>
<dbReference type="AlphaFoldDB" id="A0A378C4X7"/>